<accession>F9RQN8</accession>
<comment type="caution">
    <text evidence="2">The sequence shown here is derived from an EMBL/GenBank/DDBJ whole genome shotgun (WGS) entry which is preliminary data.</text>
</comment>
<organism evidence="2 3">
    <name type="scientific">Vibrio scophthalmi LMG 19158</name>
    <dbReference type="NCBI Taxonomy" id="870967"/>
    <lineage>
        <taxon>Bacteria</taxon>
        <taxon>Pseudomonadati</taxon>
        <taxon>Pseudomonadota</taxon>
        <taxon>Gammaproteobacteria</taxon>
        <taxon>Vibrionales</taxon>
        <taxon>Vibrionaceae</taxon>
        <taxon>Vibrio</taxon>
    </lineage>
</organism>
<sequence>MTLKECRECKELMLSNADVCSHCGATNYKEKFKLGVMLVLGFVFVLGLFLLTEAQ</sequence>
<evidence type="ECO:0000313" key="3">
    <source>
        <dbReference type="Proteomes" id="UP000004349"/>
    </source>
</evidence>
<dbReference type="EMBL" id="AFWE01000170">
    <property type="protein sequence ID" value="EGU33969.1"/>
    <property type="molecule type" value="Genomic_DNA"/>
</dbReference>
<evidence type="ECO:0000313" key="2">
    <source>
        <dbReference type="EMBL" id="EGU33969.1"/>
    </source>
</evidence>
<keyword evidence="1" id="KW-0812">Transmembrane</keyword>
<protein>
    <submittedName>
        <fullName evidence="2">Uncharacterized protein</fullName>
    </submittedName>
</protein>
<proteinExistence type="predicted"/>
<gene>
    <name evidence="2" type="ORF">VIS19158_10949</name>
</gene>
<feature type="transmembrane region" description="Helical" evidence="1">
    <location>
        <begin position="34"/>
        <end position="52"/>
    </location>
</feature>
<dbReference type="AlphaFoldDB" id="F9RQN8"/>
<name>F9RQN8_9VIBR</name>
<reference evidence="2 3" key="1">
    <citation type="journal article" date="2012" name="Int. J. Syst. Evol. Microbiol.">
        <title>Vibrio caribbeanicus sp. nov., isolated from the marine sponge Scleritoderma cyanea.</title>
        <authorList>
            <person name="Hoffmann M."/>
            <person name="Monday S.R."/>
            <person name="Allard M.W."/>
            <person name="Strain E.A."/>
            <person name="Whittaker P."/>
            <person name="Naum M."/>
            <person name="McCarthy P.J."/>
            <person name="Lopez J.V."/>
            <person name="Fischer M."/>
            <person name="Brown E.W."/>
        </authorList>
    </citation>
    <scope>NUCLEOTIDE SEQUENCE [LARGE SCALE GENOMIC DNA]</scope>
    <source>
        <strain evidence="2 3">LMG 19158</strain>
    </source>
</reference>
<keyword evidence="1" id="KW-0472">Membrane</keyword>
<evidence type="ECO:0000256" key="1">
    <source>
        <dbReference type="SAM" id="Phobius"/>
    </source>
</evidence>
<dbReference type="Proteomes" id="UP000004349">
    <property type="component" value="Unassembled WGS sequence"/>
</dbReference>
<keyword evidence="1" id="KW-1133">Transmembrane helix</keyword>
<dbReference type="RefSeq" id="WP_005596772.1">
    <property type="nucleotide sequence ID" value="NZ_AFWE01000170.1"/>
</dbReference>